<dbReference type="Gene3D" id="3.40.250.10">
    <property type="entry name" value="Rhodanese-like domain"/>
    <property type="match status" value="1"/>
</dbReference>
<protein>
    <recommendedName>
        <fullName evidence="1">Rhodanese domain-containing protein</fullName>
    </recommendedName>
</protein>
<gene>
    <name evidence="2" type="ORF">M430DRAFT_16152</name>
</gene>
<dbReference type="InterPro" id="IPR036873">
    <property type="entry name" value="Rhodanese-like_dom_sf"/>
</dbReference>
<organism evidence="2 3">
    <name type="scientific">Amorphotheca resinae ATCC 22711</name>
    <dbReference type="NCBI Taxonomy" id="857342"/>
    <lineage>
        <taxon>Eukaryota</taxon>
        <taxon>Fungi</taxon>
        <taxon>Dikarya</taxon>
        <taxon>Ascomycota</taxon>
        <taxon>Pezizomycotina</taxon>
        <taxon>Leotiomycetes</taxon>
        <taxon>Helotiales</taxon>
        <taxon>Amorphothecaceae</taxon>
        <taxon>Amorphotheca</taxon>
    </lineage>
</organism>
<feature type="domain" description="Rhodanese" evidence="1">
    <location>
        <begin position="378"/>
        <end position="495"/>
    </location>
</feature>
<dbReference type="SMART" id="SM00450">
    <property type="entry name" value="RHOD"/>
    <property type="match status" value="1"/>
</dbReference>
<dbReference type="STRING" id="857342.A0A2T3BAS4"/>
<dbReference type="Gene3D" id="3.40.50.1100">
    <property type="match status" value="2"/>
</dbReference>
<dbReference type="SUPFAM" id="SSF52821">
    <property type="entry name" value="Rhodanese/Cell cycle control phosphatase"/>
    <property type="match status" value="1"/>
</dbReference>
<proteinExistence type="predicted"/>
<dbReference type="InterPro" id="IPR001926">
    <property type="entry name" value="TrpB-like_PALP"/>
</dbReference>
<dbReference type="CDD" id="cd00158">
    <property type="entry name" value="RHOD"/>
    <property type="match status" value="1"/>
</dbReference>
<reference evidence="2 3" key="1">
    <citation type="journal article" date="2018" name="New Phytol.">
        <title>Comparative genomics and transcriptomics depict ericoid mycorrhizal fungi as versatile saprotrophs and plant mutualists.</title>
        <authorList>
            <person name="Martino E."/>
            <person name="Morin E."/>
            <person name="Grelet G.A."/>
            <person name="Kuo A."/>
            <person name="Kohler A."/>
            <person name="Daghino S."/>
            <person name="Barry K.W."/>
            <person name="Cichocki N."/>
            <person name="Clum A."/>
            <person name="Dockter R.B."/>
            <person name="Hainaut M."/>
            <person name="Kuo R.C."/>
            <person name="LaButti K."/>
            <person name="Lindahl B.D."/>
            <person name="Lindquist E.A."/>
            <person name="Lipzen A."/>
            <person name="Khouja H.R."/>
            <person name="Magnuson J."/>
            <person name="Murat C."/>
            <person name="Ohm R.A."/>
            <person name="Singer S.W."/>
            <person name="Spatafora J.W."/>
            <person name="Wang M."/>
            <person name="Veneault-Fourrey C."/>
            <person name="Henrissat B."/>
            <person name="Grigoriev I.V."/>
            <person name="Martin F.M."/>
            <person name="Perotto S."/>
        </authorList>
    </citation>
    <scope>NUCLEOTIDE SEQUENCE [LARGE SCALE GENOMIC DNA]</scope>
    <source>
        <strain evidence="2 3">ATCC 22711</strain>
    </source>
</reference>
<dbReference type="Proteomes" id="UP000241818">
    <property type="component" value="Unassembled WGS sequence"/>
</dbReference>
<evidence type="ECO:0000313" key="3">
    <source>
        <dbReference type="Proteomes" id="UP000241818"/>
    </source>
</evidence>
<dbReference type="SUPFAM" id="SSF53686">
    <property type="entry name" value="Tryptophan synthase beta subunit-like PLP-dependent enzymes"/>
    <property type="match status" value="1"/>
</dbReference>
<dbReference type="InterPro" id="IPR001763">
    <property type="entry name" value="Rhodanese-like_dom"/>
</dbReference>
<dbReference type="InterPro" id="IPR036052">
    <property type="entry name" value="TrpB-like_PALP_sf"/>
</dbReference>
<sequence length="516" mass="57475">MSAQSRPHLNVYTGPDSIRNYFDPDQQPPLPLVEVPLSLNPFHQDGVRIYAKMMSTLPANNVKSLPALNMLQNGQVKPGKTTTIVEYSSGSTVVSMSMIARILYGIKDTRAYLSNKTSHTKLQMMRFFGLNISVFGGPSQPEPTDQRGGIYRAHQLAQERDDTCNPNQYYNDLNWAAHMKWTGPQIMAQLPQINVFCAGLGTAGTMTGIGTYLKQVKPSITRVGVCTTPGDRVPGPRSHALLAPVDFPWKQAVDYMEECGSHDAYRLSMQLSREGLICGPSSGFNLQGLYNFLQKRKDAGTLKDLAQEDGEIHCVFVCCDLPYQYLDDYFVKLGEDYFHPIQNSNLLNVDLYRYDEAWELDPPIALSKLYSTTVPIQCRPEWLLIDLRNTTDFEAGHLPGAFNWPLQSLVAGGKSPFFDSQVLETQWLELESLFGSKNKDSEILKELESPGRSVMLFCYDGDTARVATSVLRAKGFNACSVRGGMLGYEFGHLLVPAMKAGVCEQQQPQPQQIAII</sequence>
<dbReference type="PROSITE" id="PS50206">
    <property type="entry name" value="RHODANESE_3"/>
    <property type="match status" value="1"/>
</dbReference>
<dbReference type="Pfam" id="PF00291">
    <property type="entry name" value="PALP"/>
    <property type="match status" value="1"/>
</dbReference>
<keyword evidence="3" id="KW-1185">Reference proteome</keyword>
<evidence type="ECO:0000313" key="2">
    <source>
        <dbReference type="EMBL" id="PSS25432.1"/>
    </source>
</evidence>
<name>A0A2T3BAS4_AMORE</name>
<dbReference type="GeneID" id="36571480"/>
<dbReference type="Pfam" id="PF00581">
    <property type="entry name" value="Rhodanese"/>
    <property type="match status" value="1"/>
</dbReference>
<dbReference type="InParanoid" id="A0A2T3BAS4"/>
<dbReference type="PANTHER" id="PTHR10314">
    <property type="entry name" value="CYSTATHIONINE BETA-SYNTHASE"/>
    <property type="match status" value="1"/>
</dbReference>
<dbReference type="EMBL" id="KZ679007">
    <property type="protein sequence ID" value="PSS25432.1"/>
    <property type="molecule type" value="Genomic_DNA"/>
</dbReference>
<accession>A0A2T3BAS4</accession>
<dbReference type="FunFam" id="3.40.50.1100:FF:000058">
    <property type="entry name" value="Cysteine synthase B, putative"/>
    <property type="match status" value="1"/>
</dbReference>
<dbReference type="RefSeq" id="XP_024724031.1">
    <property type="nucleotide sequence ID" value="XM_024863399.1"/>
</dbReference>
<dbReference type="OrthoDB" id="10259545at2759"/>
<evidence type="ECO:0000259" key="1">
    <source>
        <dbReference type="PROSITE" id="PS50206"/>
    </source>
</evidence>
<dbReference type="InterPro" id="IPR050214">
    <property type="entry name" value="Cys_Synth/Cystath_Beta-Synth"/>
</dbReference>
<dbReference type="AlphaFoldDB" id="A0A2T3BAS4"/>